<dbReference type="InterPro" id="IPR050780">
    <property type="entry name" value="Mucin_vWF_Thrombospondin_sf"/>
</dbReference>
<dbReference type="PANTHER" id="PTHR11339:SF373">
    <property type="entry name" value="VWFD DOMAIN-CONTAINING PROTEIN"/>
    <property type="match status" value="1"/>
</dbReference>
<protein>
    <submittedName>
        <fullName evidence="4">IgGFc-binding protein</fullName>
    </submittedName>
</protein>
<gene>
    <name evidence="4" type="ORF">N335_06871</name>
</gene>
<dbReference type="InterPro" id="IPR001846">
    <property type="entry name" value="VWF_type-D"/>
</dbReference>
<sequence>ERCEVVDGQPTCIQGTDSTCWATGDPHYQTFDGKVFDFMGTCTYTLTKTCDPDPTLPIFSVEAKNEHRGNLKVSYVGSVTVHAYDITITVVRSENGIVRVNNHRSRLPISLAQGKLRLQQKGKSVLIKTDFRLKILYDWDDHVVVQLPGMLSGKVCGMCGN</sequence>
<feature type="domain" description="VWFD" evidence="3">
    <location>
        <begin position="18"/>
        <end position="161"/>
    </location>
</feature>
<proteinExistence type="predicted"/>
<keyword evidence="5" id="KW-1185">Reference proteome</keyword>
<dbReference type="PROSITE" id="PS51233">
    <property type="entry name" value="VWFD"/>
    <property type="match status" value="1"/>
</dbReference>
<dbReference type="GO" id="GO:0031012">
    <property type="term" value="C:extracellular matrix"/>
    <property type="evidence" value="ECO:0007669"/>
    <property type="project" value="TreeGrafter"/>
</dbReference>
<dbReference type="PhylomeDB" id="A0A091TIG7"/>
<name>A0A091TIG7_PHALP</name>
<feature type="non-terminal residue" evidence="4">
    <location>
        <position position="161"/>
    </location>
</feature>
<evidence type="ECO:0000256" key="1">
    <source>
        <dbReference type="ARBA" id="ARBA00023157"/>
    </source>
</evidence>
<evidence type="ECO:0000259" key="3">
    <source>
        <dbReference type="PROSITE" id="PS51233"/>
    </source>
</evidence>
<reference evidence="4 5" key="1">
    <citation type="submission" date="2014-04" db="EMBL/GenBank/DDBJ databases">
        <title>Genome evolution of avian class.</title>
        <authorList>
            <person name="Zhang G."/>
            <person name="Li C."/>
        </authorList>
    </citation>
    <scope>NUCLEOTIDE SEQUENCE [LARGE SCALE GENOMIC DNA]</scope>
    <source>
        <strain evidence="4">BGI_N335</strain>
    </source>
</reference>
<keyword evidence="2" id="KW-0325">Glycoprotein</keyword>
<dbReference type="Pfam" id="PF00094">
    <property type="entry name" value="VWD"/>
    <property type="match status" value="1"/>
</dbReference>
<accession>A0A091TIG7</accession>
<dbReference type="PANTHER" id="PTHR11339">
    <property type="entry name" value="EXTRACELLULAR MATRIX GLYCOPROTEIN RELATED"/>
    <property type="match status" value="1"/>
</dbReference>
<feature type="non-terminal residue" evidence="4">
    <location>
        <position position="1"/>
    </location>
</feature>
<evidence type="ECO:0000313" key="4">
    <source>
        <dbReference type="EMBL" id="KFQ74410.1"/>
    </source>
</evidence>
<dbReference type="GO" id="GO:0005615">
    <property type="term" value="C:extracellular space"/>
    <property type="evidence" value="ECO:0007669"/>
    <property type="project" value="TreeGrafter"/>
</dbReference>
<evidence type="ECO:0000256" key="2">
    <source>
        <dbReference type="ARBA" id="ARBA00023180"/>
    </source>
</evidence>
<keyword evidence="1" id="KW-1015">Disulfide bond</keyword>
<dbReference type="SMART" id="SM00216">
    <property type="entry name" value="VWD"/>
    <property type="match status" value="1"/>
</dbReference>
<dbReference type="Proteomes" id="UP000053638">
    <property type="component" value="Unassembled WGS sequence"/>
</dbReference>
<dbReference type="AlphaFoldDB" id="A0A091TIG7"/>
<organism evidence="4 5">
    <name type="scientific">Phaethon lepturus</name>
    <name type="common">White-tailed tropicbird</name>
    <dbReference type="NCBI Taxonomy" id="97097"/>
    <lineage>
        <taxon>Eukaryota</taxon>
        <taxon>Metazoa</taxon>
        <taxon>Chordata</taxon>
        <taxon>Craniata</taxon>
        <taxon>Vertebrata</taxon>
        <taxon>Euteleostomi</taxon>
        <taxon>Archelosauria</taxon>
        <taxon>Archosauria</taxon>
        <taxon>Dinosauria</taxon>
        <taxon>Saurischia</taxon>
        <taxon>Theropoda</taxon>
        <taxon>Coelurosauria</taxon>
        <taxon>Aves</taxon>
        <taxon>Neognathae</taxon>
        <taxon>Neoaves</taxon>
        <taxon>Phaethontimorphae</taxon>
        <taxon>Phaethontiformes</taxon>
        <taxon>Phaethontidae</taxon>
        <taxon>Phaethon</taxon>
    </lineage>
</organism>
<dbReference type="EMBL" id="KK452457">
    <property type="protein sequence ID" value="KFQ74410.1"/>
    <property type="molecule type" value="Genomic_DNA"/>
</dbReference>
<evidence type="ECO:0000313" key="5">
    <source>
        <dbReference type="Proteomes" id="UP000053638"/>
    </source>
</evidence>